<evidence type="ECO:0000313" key="2">
    <source>
        <dbReference type="EMBL" id="KEH33872.1"/>
    </source>
</evidence>
<dbReference type="PANTHER" id="PTHR36887">
    <property type="entry name" value="OS01G0532300 PROTEIN"/>
    <property type="match status" value="1"/>
</dbReference>
<reference evidence="6" key="4">
    <citation type="journal article" date="2018" name="Nat. Plants">
        <title>Whole-genome landscape of Medicago truncatula symbiotic genes.</title>
        <authorList>
            <person name="Pecrix Y."/>
            <person name="Staton S.E."/>
            <person name="Sallet E."/>
            <person name="Lelandais-Briere C."/>
            <person name="Moreau S."/>
            <person name="Carrere S."/>
            <person name="Blein T."/>
            <person name="Jardinaud M.F."/>
            <person name="Latrasse D."/>
            <person name="Zouine M."/>
            <person name="Zahm M."/>
            <person name="Kreplak J."/>
            <person name="Mayjonade B."/>
            <person name="Satge C."/>
            <person name="Perez M."/>
            <person name="Cauet S."/>
            <person name="Marande W."/>
            <person name="Chantry-Darmon C."/>
            <person name="Lopez-Roques C."/>
            <person name="Bouchez O."/>
            <person name="Berard A."/>
            <person name="Debelle F."/>
            <person name="Munos S."/>
            <person name="Bendahmane A."/>
            <person name="Berges H."/>
            <person name="Niebel A."/>
            <person name="Buitink J."/>
            <person name="Frugier F."/>
            <person name="Benhamed M."/>
            <person name="Crespi M."/>
            <person name="Gouzy J."/>
            <person name="Gamas P."/>
        </authorList>
    </citation>
    <scope>NUCLEOTIDE SEQUENCE [LARGE SCALE GENOMIC DNA]</scope>
    <source>
        <strain evidence="6">cv. Jemalong A17</strain>
    </source>
</reference>
<reference evidence="4" key="3">
    <citation type="submission" date="2015-04" db="UniProtKB">
        <authorList>
            <consortium name="EnsemblPlants"/>
        </authorList>
    </citation>
    <scope>IDENTIFICATION</scope>
    <source>
        <strain evidence="4">cv. Jemalong A17</strain>
    </source>
</reference>
<name>A0A072UWD3_MEDTR</name>
<evidence type="ECO:0000256" key="1">
    <source>
        <dbReference type="SAM" id="Phobius"/>
    </source>
</evidence>
<evidence type="ECO:0000313" key="4">
    <source>
        <dbReference type="EnsemblPlants" id="KEH33872"/>
    </source>
</evidence>
<evidence type="ECO:0000313" key="6">
    <source>
        <dbReference type="Proteomes" id="UP000265566"/>
    </source>
</evidence>
<dbReference type="Gramene" id="rna15293">
    <property type="protein sequence ID" value="RHN67144.1"/>
    <property type="gene ID" value="gene15293"/>
</dbReference>
<protein>
    <submittedName>
        <fullName evidence="2">DUF4408 domain protein</fullName>
    </submittedName>
</protein>
<dbReference type="HOGENOM" id="CLU_116954_0_0_1"/>
<dbReference type="EMBL" id="PSQE01000003">
    <property type="protein sequence ID" value="RHN67144.1"/>
    <property type="molecule type" value="Genomic_DNA"/>
</dbReference>
<dbReference type="PANTHER" id="PTHR36887:SF1">
    <property type="entry name" value="OS01G0532300 PROTEIN"/>
    <property type="match status" value="1"/>
</dbReference>
<gene>
    <name evidence="4" type="primary">25488986</name>
    <name evidence="2" type="ordered locus">MTR_3g053160</name>
    <name evidence="3" type="ORF">MtrunA17_Chr3g0099551</name>
</gene>
<dbReference type="Proteomes" id="UP000002051">
    <property type="component" value="Chromosome 3"/>
</dbReference>
<sequence length="170" mass="19294">MNKFKKSQVLVLFVLLLFLAFIPLLPSSLKSTYLYFISNFIIIVLASEAGLFSLLYKPLEDKMQSSSLIKKPITPSDGYSEKKEATISSVSKHVEKRLKPVEKSASETERVVSFTKVDIVKKSTFIGSGEDDDIEIQEEIEGLNGQELYVKADVFIRNFYKQLKLQKDES</sequence>
<organism evidence="2 5">
    <name type="scientific">Medicago truncatula</name>
    <name type="common">Barrel medic</name>
    <name type="synonym">Medicago tribuloides</name>
    <dbReference type="NCBI Taxonomy" id="3880"/>
    <lineage>
        <taxon>Eukaryota</taxon>
        <taxon>Viridiplantae</taxon>
        <taxon>Streptophyta</taxon>
        <taxon>Embryophyta</taxon>
        <taxon>Tracheophyta</taxon>
        <taxon>Spermatophyta</taxon>
        <taxon>Magnoliopsida</taxon>
        <taxon>eudicotyledons</taxon>
        <taxon>Gunneridae</taxon>
        <taxon>Pentapetalae</taxon>
        <taxon>rosids</taxon>
        <taxon>fabids</taxon>
        <taxon>Fabales</taxon>
        <taxon>Fabaceae</taxon>
        <taxon>Papilionoideae</taxon>
        <taxon>50 kb inversion clade</taxon>
        <taxon>NPAAA clade</taxon>
        <taxon>Hologalegina</taxon>
        <taxon>IRL clade</taxon>
        <taxon>Trifolieae</taxon>
        <taxon>Medicago</taxon>
    </lineage>
</organism>
<keyword evidence="5" id="KW-1185">Reference proteome</keyword>
<reference evidence="3" key="5">
    <citation type="journal article" date="2018" name="Nat. Plants">
        <title>Whole-genome landscape of Medicago truncatula symbiotic genes.</title>
        <authorList>
            <person name="Pecrix Y."/>
            <person name="Gamas P."/>
            <person name="Carrere S."/>
        </authorList>
    </citation>
    <scope>NUCLEOTIDE SEQUENCE</scope>
    <source>
        <tissue evidence="3">Leaves</tissue>
    </source>
</reference>
<proteinExistence type="predicted"/>
<dbReference type="Pfam" id="PF05553">
    <property type="entry name" value="DUF761"/>
    <property type="match status" value="1"/>
</dbReference>
<dbReference type="EMBL" id="CM001219">
    <property type="protein sequence ID" value="KEH33872.1"/>
    <property type="molecule type" value="Genomic_DNA"/>
</dbReference>
<accession>A0A072UWD3</accession>
<keyword evidence="1" id="KW-0472">Membrane</keyword>
<dbReference type="EnsemblPlants" id="KEH33872">
    <property type="protein sequence ID" value="KEH33872"/>
    <property type="gene ID" value="MTR_3g053160"/>
</dbReference>
<keyword evidence="1" id="KW-0812">Transmembrane</keyword>
<dbReference type="KEGG" id="mtr:25488986"/>
<reference evidence="2 5" key="2">
    <citation type="journal article" date="2014" name="BMC Genomics">
        <title>An improved genome release (version Mt4.0) for the model legume Medicago truncatula.</title>
        <authorList>
            <person name="Tang H."/>
            <person name="Krishnakumar V."/>
            <person name="Bidwell S."/>
            <person name="Rosen B."/>
            <person name="Chan A."/>
            <person name="Zhou S."/>
            <person name="Gentzbittel L."/>
            <person name="Childs K.L."/>
            <person name="Yandell M."/>
            <person name="Gundlach H."/>
            <person name="Mayer K.F."/>
            <person name="Schwartz D.C."/>
            <person name="Town C.D."/>
        </authorList>
    </citation>
    <scope>GENOME REANNOTATION</scope>
    <source>
        <strain evidence="2">A17</strain>
        <strain evidence="4 5">cv. Jemalong A17</strain>
    </source>
</reference>
<evidence type="ECO:0000313" key="3">
    <source>
        <dbReference type="EMBL" id="RHN67144.1"/>
    </source>
</evidence>
<dbReference type="OrthoDB" id="1923900at2759"/>
<dbReference type="InterPro" id="IPR008480">
    <property type="entry name" value="DUF761_pln"/>
</dbReference>
<reference evidence="2 5" key="1">
    <citation type="journal article" date="2011" name="Nature">
        <title>The Medicago genome provides insight into the evolution of rhizobial symbioses.</title>
        <authorList>
            <person name="Young N.D."/>
            <person name="Debelle F."/>
            <person name="Oldroyd G.E."/>
            <person name="Geurts R."/>
            <person name="Cannon S.B."/>
            <person name="Udvardi M.K."/>
            <person name="Benedito V.A."/>
            <person name="Mayer K.F."/>
            <person name="Gouzy J."/>
            <person name="Schoof H."/>
            <person name="Van de Peer Y."/>
            <person name="Proost S."/>
            <person name="Cook D.R."/>
            <person name="Meyers B.C."/>
            <person name="Spannagl M."/>
            <person name="Cheung F."/>
            <person name="De Mita S."/>
            <person name="Krishnakumar V."/>
            <person name="Gundlach H."/>
            <person name="Zhou S."/>
            <person name="Mudge J."/>
            <person name="Bharti A.K."/>
            <person name="Murray J.D."/>
            <person name="Naoumkina M.A."/>
            <person name="Rosen B."/>
            <person name="Silverstein K.A."/>
            <person name="Tang H."/>
            <person name="Rombauts S."/>
            <person name="Zhao P.X."/>
            <person name="Zhou P."/>
            <person name="Barbe V."/>
            <person name="Bardou P."/>
            <person name="Bechner M."/>
            <person name="Bellec A."/>
            <person name="Berger A."/>
            <person name="Berges H."/>
            <person name="Bidwell S."/>
            <person name="Bisseling T."/>
            <person name="Choisne N."/>
            <person name="Couloux A."/>
            <person name="Denny R."/>
            <person name="Deshpande S."/>
            <person name="Dai X."/>
            <person name="Doyle J.J."/>
            <person name="Dudez A.M."/>
            <person name="Farmer A.D."/>
            <person name="Fouteau S."/>
            <person name="Franken C."/>
            <person name="Gibelin C."/>
            <person name="Gish J."/>
            <person name="Goldstein S."/>
            <person name="Gonzalez A.J."/>
            <person name="Green P.J."/>
            <person name="Hallab A."/>
            <person name="Hartog M."/>
            <person name="Hua A."/>
            <person name="Humphray S.J."/>
            <person name="Jeong D.H."/>
            <person name="Jing Y."/>
            <person name="Jocker A."/>
            <person name="Kenton S.M."/>
            <person name="Kim D.J."/>
            <person name="Klee K."/>
            <person name="Lai H."/>
            <person name="Lang C."/>
            <person name="Lin S."/>
            <person name="Macmil S.L."/>
            <person name="Magdelenat G."/>
            <person name="Matthews L."/>
            <person name="McCorrison J."/>
            <person name="Monaghan E.L."/>
            <person name="Mun J.H."/>
            <person name="Najar F.Z."/>
            <person name="Nicholson C."/>
            <person name="Noirot C."/>
            <person name="O'Bleness M."/>
            <person name="Paule C.R."/>
            <person name="Poulain J."/>
            <person name="Prion F."/>
            <person name="Qin B."/>
            <person name="Qu C."/>
            <person name="Retzel E.F."/>
            <person name="Riddle C."/>
            <person name="Sallet E."/>
            <person name="Samain S."/>
            <person name="Samson N."/>
            <person name="Sanders I."/>
            <person name="Saurat O."/>
            <person name="Scarpelli C."/>
            <person name="Schiex T."/>
            <person name="Segurens B."/>
            <person name="Severin A.J."/>
            <person name="Sherrier D.J."/>
            <person name="Shi R."/>
            <person name="Sims S."/>
            <person name="Singer S.R."/>
            <person name="Sinharoy S."/>
            <person name="Sterck L."/>
            <person name="Viollet A."/>
            <person name="Wang B.B."/>
            <person name="Wang K."/>
            <person name="Wang M."/>
            <person name="Wang X."/>
            <person name="Warfsmann J."/>
            <person name="Weissenbach J."/>
            <person name="White D.D."/>
            <person name="White J.D."/>
            <person name="Wiley G.B."/>
            <person name="Wincker P."/>
            <person name="Xing Y."/>
            <person name="Yang L."/>
            <person name="Yao Z."/>
            <person name="Ying F."/>
            <person name="Zhai J."/>
            <person name="Zhou L."/>
            <person name="Zuber A."/>
            <person name="Denarie J."/>
            <person name="Dixon R.A."/>
            <person name="May G.D."/>
            <person name="Schwartz D.C."/>
            <person name="Rogers J."/>
            <person name="Quetier F."/>
            <person name="Town C.D."/>
            <person name="Roe B.A."/>
        </authorList>
    </citation>
    <scope>NUCLEOTIDE SEQUENCE [LARGE SCALE GENOMIC DNA]</scope>
    <source>
        <strain evidence="2">A17</strain>
        <strain evidence="4 5">cv. Jemalong A17</strain>
    </source>
</reference>
<keyword evidence="1" id="KW-1133">Transmembrane helix</keyword>
<feature type="transmembrane region" description="Helical" evidence="1">
    <location>
        <begin position="36"/>
        <end position="56"/>
    </location>
</feature>
<dbReference type="Proteomes" id="UP000265566">
    <property type="component" value="Chromosome 3"/>
</dbReference>
<evidence type="ECO:0000313" key="5">
    <source>
        <dbReference type="Proteomes" id="UP000002051"/>
    </source>
</evidence>
<dbReference type="AlphaFoldDB" id="A0A072UWD3"/>